<feature type="region of interest" description="Disordered" evidence="1">
    <location>
        <begin position="311"/>
        <end position="334"/>
    </location>
</feature>
<name>A0A5C3MRX6_9AGAM</name>
<reference evidence="2 3" key="1">
    <citation type="journal article" date="2019" name="Nat. Ecol. Evol.">
        <title>Megaphylogeny resolves global patterns of mushroom evolution.</title>
        <authorList>
            <person name="Varga T."/>
            <person name="Krizsan K."/>
            <person name="Foldi C."/>
            <person name="Dima B."/>
            <person name="Sanchez-Garcia M."/>
            <person name="Sanchez-Ramirez S."/>
            <person name="Szollosi G.J."/>
            <person name="Szarkandi J.G."/>
            <person name="Papp V."/>
            <person name="Albert L."/>
            <person name="Andreopoulos W."/>
            <person name="Angelini C."/>
            <person name="Antonin V."/>
            <person name="Barry K.W."/>
            <person name="Bougher N.L."/>
            <person name="Buchanan P."/>
            <person name="Buyck B."/>
            <person name="Bense V."/>
            <person name="Catcheside P."/>
            <person name="Chovatia M."/>
            <person name="Cooper J."/>
            <person name="Damon W."/>
            <person name="Desjardin D."/>
            <person name="Finy P."/>
            <person name="Geml J."/>
            <person name="Haridas S."/>
            <person name="Hughes K."/>
            <person name="Justo A."/>
            <person name="Karasinski D."/>
            <person name="Kautmanova I."/>
            <person name="Kiss B."/>
            <person name="Kocsube S."/>
            <person name="Kotiranta H."/>
            <person name="LaButti K.M."/>
            <person name="Lechner B.E."/>
            <person name="Liimatainen K."/>
            <person name="Lipzen A."/>
            <person name="Lukacs Z."/>
            <person name="Mihaltcheva S."/>
            <person name="Morgado L.N."/>
            <person name="Niskanen T."/>
            <person name="Noordeloos M.E."/>
            <person name="Ohm R.A."/>
            <person name="Ortiz-Santana B."/>
            <person name="Ovrebo C."/>
            <person name="Racz N."/>
            <person name="Riley R."/>
            <person name="Savchenko A."/>
            <person name="Shiryaev A."/>
            <person name="Soop K."/>
            <person name="Spirin V."/>
            <person name="Szebenyi C."/>
            <person name="Tomsovsky M."/>
            <person name="Tulloss R.E."/>
            <person name="Uehling J."/>
            <person name="Grigoriev I.V."/>
            <person name="Vagvolgyi C."/>
            <person name="Papp T."/>
            <person name="Martin F.M."/>
            <person name="Miettinen O."/>
            <person name="Hibbett D.S."/>
            <person name="Nagy L.G."/>
        </authorList>
    </citation>
    <scope>NUCLEOTIDE SEQUENCE [LARGE SCALE GENOMIC DNA]</scope>
    <source>
        <strain evidence="2 3">OMC1185</strain>
    </source>
</reference>
<feature type="compositionally biased region" description="Basic and acidic residues" evidence="1">
    <location>
        <begin position="61"/>
        <end position="71"/>
    </location>
</feature>
<evidence type="ECO:0000256" key="1">
    <source>
        <dbReference type="SAM" id="MobiDB-lite"/>
    </source>
</evidence>
<dbReference type="EMBL" id="ML213523">
    <property type="protein sequence ID" value="TFK47545.1"/>
    <property type="molecule type" value="Genomic_DNA"/>
</dbReference>
<organism evidence="2 3">
    <name type="scientific">Heliocybe sulcata</name>
    <dbReference type="NCBI Taxonomy" id="5364"/>
    <lineage>
        <taxon>Eukaryota</taxon>
        <taxon>Fungi</taxon>
        <taxon>Dikarya</taxon>
        <taxon>Basidiomycota</taxon>
        <taxon>Agaricomycotina</taxon>
        <taxon>Agaricomycetes</taxon>
        <taxon>Gloeophyllales</taxon>
        <taxon>Gloeophyllaceae</taxon>
        <taxon>Heliocybe</taxon>
    </lineage>
</organism>
<evidence type="ECO:0000313" key="3">
    <source>
        <dbReference type="Proteomes" id="UP000305948"/>
    </source>
</evidence>
<feature type="compositionally biased region" description="Basic and acidic residues" evidence="1">
    <location>
        <begin position="555"/>
        <end position="566"/>
    </location>
</feature>
<feature type="region of interest" description="Disordered" evidence="1">
    <location>
        <begin position="112"/>
        <end position="134"/>
    </location>
</feature>
<gene>
    <name evidence="2" type="ORF">OE88DRAFT_767522</name>
</gene>
<feature type="compositionally biased region" description="Polar residues" evidence="1">
    <location>
        <begin position="116"/>
        <end position="127"/>
    </location>
</feature>
<keyword evidence="3" id="KW-1185">Reference proteome</keyword>
<feature type="compositionally biased region" description="Low complexity" evidence="1">
    <location>
        <begin position="391"/>
        <end position="401"/>
    </location>
</feature>
<dbReference type="OrthoDB" id="3258279at2759"/>
<feature type="region of interest" description="Disordered" evidence="1">
    <location>
        <begin position="463"/>
        <end position="510"/>
    </location>
</feature>
<dbReference type="STRING" id="5364.A0A5C3MRX6"/>
<feature type="region of interest" description="Disordered" evidence="1">
    <location>
        <begin position="555"/>
        <end position="574"/>
    </location>
</feature>
<dbReference type="Proteomes" id="UP000305948">
    <property type="component" value="Unassembled WGS sequence"/>
</dbReference>
<sequence>MLCVTMPHLQMPVKHGFPVSSASASKLGPALRPPPSTSFASERERASTPEFLRIQKTLAHVPRDDEERSGSEEDTDESVVKIVSTDPRAAARAAAILKMNDYEWLPKPVKSRRSSAHSSFNRSLSHSEPSDYLRSVRRKSLVSSGVKKSGQKMGVLGDRVYIPGSPVVSVGELMKEAEGEVSILHERSMRSEKSGRSETSVRSEHLLDSERGERKSVFPAQARKDGWMKEDWKLLDACFTDERLATGADADEVAAENVVARFLELSGWQVGDHDRVQLLGRVDVLRRKQREGRGAPGTPALFSTMKHKSTPFVPASAPRSLPSSQWSMGGDGDAPDFTPLPRKITATAGGSLARPRLAAAVFGRRYTSLVDEARRSEDVPDNQYDSDKSAADASVESIAEVSVEEDASVTSTSVSPPPASKLAPRQSLGGRVKGLLFSYLPTLSRKPVPPKERRPAALGVALPLPPPEVLNRPRTVHTPGPKPVERAVAPTVPLRDVGVKETTSRIPVRRREEPRRLVELRHVVEEADTSVSSTSSGRRSSAGSVKELRMFFEEQEKMAREAEVRANRKRKERR</sequence>
<feature type="compositionally biased region" description="Basic and acidic residues" evidence="1">
    <location>
        <begin position="497"/>
        <end position="510"/>
    </location>
</feature>
<dbReference type="AlphaFoldDB" id="A0A5C3MRX6"/>
<feature type="region of interest" description="Disordered" evidence="1">
    <location>
        <begin position="373"/>
        <end position="427"/>
    </location>
</feature>
<feature type="region of interest" description="Disordered" evidence="1">
    <location>
        <begin position="525"/>
        <end position="544"/>
    </location>
</feature>
<accession>A0A5C3MRX6</accession>
<proteinExistence type="predicted"/>
<feature type="region of interest" description="Disordered" evidence="1">
    <location>
        <begin position="22"/>
        <end position="81"/>
    </location>
</feature>
<feature type="compositionally biased region" description="Low complexity" evidence="1">
    <location>
        <begin position="529"/>
        <end position="544"/>
    </location>
</feature>
<evidence type="ECO:0000313" key="2">
    <source>
        <dbReference type="EMBL" id="TFK47545.1"/>
    </source>
</evidence>
<protein>
    <submittedName>
        <fullName evidence="2">Uncharacterized protein</fullName>
    </submittedName>
</protein>
<feature type="region of interest" description="Disordered" evidence="1">
    <location>
        <begin position="186"/>
        <end position="213"/>
    </location>
</feature>